<dbReference type="SMART" id="SM00387">
    <property type="entry name" value="HATPase_c"/>
    <property type="match status" value="1"/>
</dbReference>
<dbReference type="Pfam" id="PF02518">
    <property type="entry name" value="HATPase_c"/>
    <property type="match status" value="1"/>
</dbReference>
<dbReference type="SUPFAM" id="SSF56954">
    <property type="entry name" value="Outer membrane efflux proteins (OEP)"/>
    <property type="match status" value="1"/>
</dbReference>
<dbReference type="PRINTS" id="PR00344">
    <property type="entry name" value="BCTRLSENSOR"/>
</dbReference>
<evidence type="ECO:0000256" key="2">
    <source>
        <dbReference type="ARBA" id="ARBA00012438"/>
    </source>
</evidence>
<dbReference type="InterPro" id="IPR003594">
    <property type="entry name" value="HATPase_dom"/>
</dbReference>
<feature type="transmembrane region" description="Helical" evidence="5">
    <location>
        <begin position="93"/>
        <end position="115"/>
    </location>
</feature>
<keyword evidence="3" id="KW-0597">Phosphoprotein</keyword>
<feature type="transmembrane region" description="Helical" evidence="5">
    <location>
        <begin position="39"/>
        <end position="59"/>
    </location>
</feature>
<dbReference type="Proteomes" id="UP000002875">
    <property type="component" value="Chromosome"/>
</dbReference>
<dbReference type="InterPro" id="IPR003661">
    <property type="entry name" value="HisK_dim/P_dom"/>
</dbReference>
<proteinExistence type="predicted"/>
<dbReference type="Gene3D" id="1.10.287.130">
    <property type="match status" value="1"/>
</dbReference>
<keyword evidence="4" id="KW-0175">Coiled coil</keyword>
<evidence type="ECO:0000256" key="5">
    <source>
        <dbReference type="SAM" id="Phobius"/>
    </source>
</evidence>
<evidence type="ECO:0000256" key="1">
    <source>
        <dbReference type="ARBA" id="ARBA00000085"/>
    </source>
</evidence>
<dbReference type="GO" id="GO:0016301">
    <property type="term" value="F:kinase activity"/>
    <property type="evidence" value="ECO:0007669"/>
    <property type="project" value="UniProtKB-KW"/>
</dbReference>
<evidence type="ECO:0000313" key="8">
    <source>
        <dbReference type="Proteomes" id="UP000002875"/>
    </source>
</evidence>
<dbReference type="RefSeq" id="WP_015030085.1">
    <property type="nucleotide sequence ID" value="NC_018748.1"/>
</dbReference>
<feature type="transmembrane region" description="Helical" evidence="5">
    <location>
        <begin position="65"/>
        <end position="81"/>
    </location>
</feature>
<protein>
    <recommendedName>
        <fullName evidence="2">histidine kinase</fullName>
        <ecNumber evidence="2">2.7.13.3</ecNumber>
    </recommendedName>
</protein>
<sequence>MNGIDYSQIGSAMLGTSLAMRFLDINLEIAKKDPKLSQILKFTWLWVFIFLFGAELLKLKFITEHIYNIVGLVAIYIVYQYRQEPVARMLGTAIIPSVIAVFLRDITKFIFPVFYKENDDIIGLIFSFTVFWLLGFAFYTQRQVKQQRIEREQAEQERKIMEAKKQELEYQVAERTAELRKQKESLEIALEELKITQNQLIHAEKMASLGELTAGIAHEIQNPLNFVNNFSEVSVELCQELKEELDRENFDKEYIVEILGDISKNQQKIAHHGQRAASIVRGMLQHSRASTGQKELTDINALADEYLRLSYHGLRAKDKTFNADFKTNLDADLPKIELIPQDFGRVLLNIINNAFYAVQQKSKLGIEGYKPTVTISTLKLEEEILIKISDNGTGMPESVKAKVFQPFFTTKPTGQGTGLGLSLSYDIITKGHGGSLEVESNEGEGTVFLINLPIK</sequence>
<evidence type="ECO:0000256" key="4">
    <source>
        <dbReference type="SAM" id="Coils"/>
    </source>
</evidence>
<name>A0ABM5N4M5_EMTOG</name>
<dbReference type="Gene3D" id="3.30.565.10">
    <property type="entry name" value="Histidine kinase-like ATPase, C-terminal domain"/>
    <property type="match status" value="1"/>
</dbReference>
<dbReference type="SUPFAM" id="SSF55874">
    <property type="entry name" value="ATPase domain of HSP90 chaperone/DNA topoisomerase II/histidine kinase"/>
    <property type="match status" value="1"/>
</dbReference>
<dbReference type="InterPro" id="IPR036097">
    <property type="entry name" value="HisK_dim/P_sf"/>
</dbReference>
<reference evidence="7 8" key="1">
    <citation type="submission" date="2011-07" db="EMBL/GenBank/DDBJ databases">
        <title>The complete genome of chromosome of Emticicia oligotrophica DSM 17448.</title>
        <authorList>
            <consortium name="US DOE Joint Genome Institute (JGI-PGF)"/>
            <person name="Lucas S."/>
            <person name="Han J."/>
            <person name="Lapidus A."/>
            <person name="Bruce D."/>
            <person name="Goodwin L."/>
            <person name="Pitluck S."/>
            <person name="Peters L."/>
            <person name="Kyrpides N."/>
            <person name="Mavromatis K."/>
            <person name="Ivanova N."/>
            <person name="Ovchinnikova G."/>
            <person name="Teshima H."/>
            <person name="Detter J.C."/>
            <person name="Tapia R."/>
            <person name="Han C."/>
            <person name="Land M."/>
            <person name="Hauser L."/>
            <person name="Markowitz V."/>
            <person name="Cheng J.-F."/>
            <person name="Hugenholtz P."/>
            <person name="Woyke T."/>
            <person name="Wu D."/>
            <person name="Tindall B."/>
            <person name="Pomrenke H."/>
            <person name="Brambilla E."/>
            <person name="Klenk H.-P."/>
            <person name="Eisen J.A."/>
        </authorList>
    </citation>
    <scope>NUCLEOTIDE SEQUENCE [LARGE SCALE GENOMIC DNA]</scope>
    <source>
        <strain evidence="7 8">DSM 17448</strain>
    </source>
</reference>
<dbReference type="PANTHER" id="PTHR43065:SF42">
    <property type="entry name" value="TWO-COMPONENT SENSOR PPRA"/>
    <property type="match status" value="1"/>
</dbReference>
<evidence type="ECO:0000259" key="6">
    <source>
        <dbReference type="PROSITE" id="PS50109"/>
    </source>
</evidence>
<dbReference type="InterPro" id="IPR036890">
    <property type="entry name" value="HATPase_C_sf"/>
</dbReference>
<keyword evidence="8" id="KW-1185">Reference proteome</keyword>
<dbReference type="InterPro" id="IPR004358">
    <property type="entry name" value="Sig_transdc_His_kin-like_C"/>
</dbReference>
<keyword evidence="5" id="KW-0472">Membrane</keyword>
<gene>
    <name evidence="7" type="ordered locus">Emtol_3262</name>
</gene>
<feature type="domain" description="Histidine kinase" evidence="6">
    <location>
        <begin position="215"/>
        <end position="455"/>
    </location>
</feature>
<organism evidence="7 8">
    <name type="scientific">Emticicia oligotrophica (strain DSM 17448 / CIP 109782 / MTCC 6937 / GPTSA100-15)</name>
    <dbReference type="NCBI Taxonomy" id="929562"/>
    <lineage>
        <taxon>Bacteria</taxon>
        <taxon>Pseudomonadati</taxon>
        <taxon>Bacteroidota</taxon>
        <taxon>Cytophagia</taxon>
        <taxon>Cytophagales</taxon>
        <taxon>Leadbetterellaceae</taxon>
        <taxon>Emticicia</taxon>
    </lineage>
</organism>
<feature type="coiled-coil region" evidence="4">
    <location>
        <begin position="144"/>
        <end position="206"/>
    </location>
</feature>
<keyword evidence="7" id="KW-0418">Kinase</keyword>
<dbReference type="SUPFAM" id="SSF47384">
    <property type="entry name" value="Homodimeric domain of signal transducing histidine kinase"/>
    <property type="match status" value="1"/>
</dbReference>
<keyword evidence="5" id="KW-1133">Transmembrane helix</keyword>
<dbReference type="PANTHER" id="PTHR43065">
    <property type="entry name" value="SENSOR HISTIDINE KINASE"/>
    <property type="match status" value="1"/>
</dbReference>
<comment type="catalytic activity">
    <reaction evidence="1">
        <text>ATP + protein L-histidine = ADP + protein N-phospho-L-histidine.</text>
        <dbReference type="EC" id="2.7.13.3"/>
    </reaction>
</comment>
<dbReference type="EMBL" id="CP002961">
    <property type="protein sequence ID" value="AFK04391.1"/>
    <property type="molecule type" value="Genomic_DNA"/>
</dbReference>
<keyword evidence="5" id="KW-0812">Transmembrane</keyword>
<dbReference type="EC" id="2.7.13.3" evidence="2"/>
<dbReference type="CDD" id="cd00082">
    <property type="entry name" value="HisKA"/>
    <property type="match status" value="1"/>
</dbReference>
<dbReference type="PROSITE" id="PS50109">
    <property type="entry name" value="HIS_KIN"/>
    <property type="match status" value="1"/>
</dbReference>
<evidence type="ECO:0000313" key="7">
    <source>
        <dbReference type="EMBL" id="AFK04391.1"/>
    </source>
</evidence>
<dbReference type="InterPro" id="IPR005467">
    <property type="entry name" value="His_kinase_dom"/>
</dbReference>
<evidence type="ECO:0000256" key="3">
    <source>
        <dbReference type="ARBA" id="ARBA00022553"/>
    </source>
</evidence>
<keyword evidence="7" id="KW-0808">Transferase</keyword>
<accession>A0ABM5N4M5</accession>
<feature type="transmembrane region" description="Helical" evidence="5">
    <location>
        <begin position="121"/>
        <end position="139"/>
    </location>
</feature>